<reference evidence="4 5" key="1">
    <citation type="submission" date="2015-11" db="EMBL/GenBank/DDBJ databases">
        <title>Expanding the genomic diversity of Burkholderia species for the development of highly accurate diagnostics.</title>
        <authorList>
            <person name="Sahl J."/>
            <person name="Keim P."/>
            <person name="Wagner D."/>
        </authorList>
    </citation>
    <scope>NUCLEOTIDE SEQUENCE [LARGE SCALE GENOMIC DNA]</scope>
    <source>
        <strain evidence="4 5">MSMB1808WGS</strain>
    </source>
</reference>
<evidence type="ECO:0000313" key="4">
    <source>
        <dbReference type="EMBL" id="KVP97884.1"/>
    </source>
</evidence>
<name>A0AAW3MSJ4_9BURK</name>
<dbReference type="InterPro" id="IPR036249">
    <property type="entry name" value="Thioredoxin-like_sf"/>
</dbReference>
<dbReference type="PANTHER" id="PTHR35272:SF4">
    <property type="entry name" value="THIOL:DISULFIDE INTERCHANGE PROTEIN DSBG"/>
    <property type="match status" value="1"/>
</dbReference>
<gene>
    <name evidence="4" type="ORF">WJ96_04760</name>
</gene>
<evidence type="ECO:0000256" key="1">
    <source>
        <dbReference type="ARBA" id="ARBA00023284"/>
    </source>
</evidence>
<proteinExistence type="predicted"/>
<evidence type="ECO:0000313" key="5">
    <source>
        <dbReference type="Proteomes" id="UP000056453"/>
    </source>
</evidence>
<comment type="caution">
    <text evidence="4">The sequence shown here is derived from an EMBL/GenBank/DDBJ whole genome shotgun (WGS) entry which is preliminary data.</text>
</comment>
<sequence>MFKRKLLTAVALSVAAMSAFAGKAEPLKPYTGALPPALQYAKTAAGLQVFKKFQAAGGLDGWVVQDPSGKNVVVYSSKDGEALIAGMMLDKNGKNLSAVYGEEHIPAPDYTEAIGEFKAAPGVSVGNPKAKAEVVVVFDANCGYCKLMHKLIDPAVQAGELKVRYVPVAILGADSDIKGAGILGSKNPAAAVDGAVAGRAETSSDKDLLAKVQANTNLMKKHGFNGTPAVLYAVKGKGGADDTVYVANGVPNITEMFSRMGISGQVDKLKQDPALARFLR</sequence>
<dbReference type="PROSITE" id="PS00194">
    <property type="entry name" value="THIOREDOXIN_1"/>
    <property type="match status" value="1"/>
</dbReference>
<feature type="chain" id="PRO_5043498327" description="Thioredoxin-like fold domain-containing protein" evidence="2">
    <location>
        <begin position="22"/>
        <end position="280"/>
    </location>
</feature>
<dbReference type="Pfam" id="PF13098">
    <property type="entry name" value="Thioredoxin_2"/>
    <property type="match status" value="1"/>
</dbReference>
<protein>
    <recommendedName>
        <fullName evidence="3">Thioredoxin-like fold domain-containing protein</fullName>
    </recommendedName>
</protein>
<accession>A0AAW3MSJ4</accession>
<keyword evidence="2" id="KW-0732">Signal</keyword>
<dbReference type="EMBL" id="LPBJ01000047">
    <property type="protein sequence ID" value="KVP97884.1"/>
    <property type="molecule type" value="Genomic_DNA"/>
</dbReference>
<dbReference type="NCBIfam" id="NF008657">
    <property type="entry name" value="PRK11657.1"/>
    <property type="match status" value="1"/>
</dbReference>
<organism evidence="4 5">
    <name type="scientific">Burkholderia ubonensis</name>
    <dbReference type="NCBI Taxonomy" id="101571"/>
    <lineage>
        <taxon>Bacteria</taxon>
        <taxon>Pseudomonadati</taxon>
        <taxon>Pseudomonadota</taxon>
        <taxon>Betaproteobacteria</taxon>
        <taxon>Burkholderiales</taxon>
        <taxon>Burkholderiaceae</taxon>
        <taxon>Burkholderia</taxon>
        <taxon>Burkholderia cepacia complex</taxon>
    </lineage>
</organism>
<evidence type="ECO:0000256" key="2">
    <source>
        <dbReference type="SAM" id="SignalP"/>
    </source>
</evidence>
<dbReference type="InterPro" id="IPR017937">
    <property type="entry name" value="Thioredoxin_CS"/>
</dbReference>
<feature type="domain" description="Thioredoxin-like fold" evidence="3">
    <location>
        <begin position="130"/>
        <end position="233"/>
    </location>
</feature>
<dbReference type="Proteomes" id="UP000056453">
    <property type="component" value="Unassembled WGS sequence"/>
</dbReference>
<dbReference type="InterPro" id="IPR009094">
    <property type="entry name" value="DiS-bond_isomerase_DsbC/G_N_sf"/>
</dbReference>
<dbReference type="Gene3D" id="3.10.450.70">
    <property type="entry name" value="Disulphide bond isomerase, DsbC/G, N-terminal"/>
    <property type="match status" value="1"/>
</dbReference>
<keyword evidence="1" id="KW-0676">Redox-active center</keyword>
<dbReference type="SUPFAM" id="SSF52833">
    <property type="entry name" value="Thioredoxin-like"/>
    <property type="match status" value="1"/>
</dbReference>
<dbReference type="RefSeq" id="WP_059924705.1">
    <property type="nucleotide sequence ID" value="NZ_LPBG01000047.1"/>
</dbReference>
<feature type="signal peptide" evidence="2">
    <location>
        <begin position="1"/>
        <end position="21"/>
    </location>
</feature>
<keyword evidence="5" id="KW-1185">Reference proteome</keyword>
<dbReference type="InterPro" id="IPR012336">
    <property type="entry name" value="Thioredoxin-like_fold"/>
</dbReference>
<dbReference type="InterPro" id="IPR051470">
    <property type="entry name" value="Thiol:disulfide_interchange"/>
</dbReference>
<evidence type="ECO:0000259" key="3">
    <source>
        <dbReference type="Pfam" id="PF13098"/>
    </source>
</evidence>
<dbReference type="GO" id="GO:0042597">
    <property type="term" value="C:periplasmic space"/>
    <property type="evidence" value="ECO:0007669"/>
    <property type="project" value="InterPro"/>
</dbReference>
<dbReference type="SUPFAM" id="SSF54423">
    <property type="entry name" value="DsbC/DsbG N-terminal domain-like"/>
    <property type="match status" value="1"/>
</dbReference>
<dbReference type="PANTHER" id="PTHR35272">
    <property type="entry name" value="THIOL:DISULFIDE INTERCHANGE PROTEIN DSBC-RELATED"/>
    <property type="match status" value="1"/>
</dbReference>
<dbReference type="AlphaFoldDB" id="A0AAW3MSJ4"/>
<dbReference type="Gene3D" id="3.40.30.10">
    <property type="entry name" value="Glutaredoxin"/>
    <property type="match status" value="1"/>
</dbReference>